<dbReference type="CDD" id="cd07961">
    <property type="entry name" value="Anticodon_Ia_Ile_ABEc"/>
    <property type="match status" value="1"/>
</dbReference>
<dbReference type="FunFam" id="1.10.730.10:FF:000004">
    <property type="entry name" value="Isoleucyl-tRNA synthetase, cytoplasmic"/>
    <property type="match status" value="1"/>
</dbReference>
<evidence type="ECO:0000313" key="18">
    <source>
        <dbReference type="EMBL" id="RHZ54465.1"/>
    </source>
</evidence>
<dbReference type="InterPro" id="IPR014729">
    <property type="entry name" value="Rossmann-like_a/b/a_fold"/>
</dbReference>
<dbReference type="InterPro" id="IPR023586">
    <property type="entry name" value="Ile-tRNA-ligase_type2"/>
</dbReference>
<dbReference type="EMBL" id="NKHU02000110">
    <property type="protein sequence ID" value="RHZ54465.1"/>
    <property type="molecule type" value="Genomic_DNA"/>
</dbReference>
<evidence type="ECO:0000259" key="14">
    <source>
        <dbReference type="Pfam" id="PF00133"/>
    </source>
</evidence>
<dbReference type="Gene3D" id="3.90.740.10">
    <property type="entry name" value="Valyl/Leucyl/Isoleucyl-tRNA synthetase, editing domain"/>
    <property type="match status" value="1"/>
</dbReference>
<proteinExistence type="inferred from homology"/>
<keyword evidence="9" id="KW-0030">Aminoacyl-tRNA synthetase</keyword>
<gene>
    <name evidence="18" type="ORF">CDV56_106170</name>
</gene>
<dbReference type="CDD" id="cd00818">
    <property type="entry name" value="IleRS_core"/>
    <property type="match status" value="1"/>
</dbReference>
<evidence type="ECO:0000256" key="12">
    <source>
        <dbReference type="ARBA" id="ARBA00069879"/>
    </source>
</evidence>
<evidence type="ECO:0000256" key="4">
    <source>
        <dbReference type="ARBA" id="ARBA00022490"/>
    </source>
</evidence>
<dbReference type="FunFam" id="1.25.10.10:FF:000296">
    <property type="entry name" value="Related to transport protein USO1"/>
    <property type="match status" value="1"/>
</dbReference>
<dbReference type="InterPro" id="IPR016024">
    <property type="entry name" value="ARM-type_fold"/>
</dbReference>
<evidence type="ECO:0000259" key="15">
    <source>
        <dbReference type="Pfam" id="PF04869"/>
    </source>
</evidence>
<dbReference type="VEuPathDB" id="FungiDB:CDV56_106170"/>
<dbReference type="SUPFAM" id="SSF50677">
    <property type="entry name" value="ValRS/IleRS/LeuRS editing domain"/>
    <property type="match status" value="1"/>
</dbReference>
<dbReference type="RefSeq" id="XP_026614009.1">
    <property type="nucleotide sequence ID" value="XM_026759789.1"/>
</dbReference>
<dbReference type="Proteomes" id="UP000215305">
    <property type="component" value="Unassembled WGS sequence"/>
</dbReference>
<dbReference type="InterPro" id="IPR009008">
    <property type="entry name" value="Val/Leu/Ile-tRNA-synth_edit"/>
</dbReference>
<evidence type="ECO:0000256" key="11">
    <source>
        <dbReference type="ARBA" id="ARBA00048359"/>
    </source>
</evidence>
<dbReference type="GO" id="GO:0048280">
    <property type="term" value="P:vesicle fusion with Golgi apparatus"/>
    <property type="evidence" value="ECO:0007669"/>
    <property type="project" value="InterPro"/>
</dbReference>
<feature type="domain" description="Methionyl/Valyl/Leucyl/Isoleucyl-tRNA synthetase anticodon-binding" evidence="17">
    <location>
        <begin position="1770"/>
        <end position="1925"/>
    </location>
</feature>
<feature type="domain" description="Aminoacyl-tRNA synthetase class Ia" evidence="14">
    <location>
        <begin position="1092"/>
        <end position="1713"/>
    </location>
</feature>
<dbReference type="SUPFAM" id="SSF52374">
    <property type="entry name" value="Nucleotidylyl transferase"/>
    <property type="match status" value="1"/>
</dbReference>
<feature type="coiled-coil region" evidence="13">
    <location>
        <begin position="679"/>
        <end position="814"/>
    </location>
</feature>
<evidence type="ECO:0000313" key="19">
    <source>
        <dbReference type="Proteomes" id="UP000215305"/>
    </source>
</evidence>
<accession>A0A397GUI6</accession>
<dbReference type="PRINTS" id="PR00984">
    <property type="entry name" value="TRNASYNTHILE"/>
</dbReference>
<dbReference type="InterPro" id="IPR006953">
    <property type="entry name" value="Vesicle_Uso1_P115_head"/>
</dbReference>
<dbReference type="InterPro" id="IPR011989">
    <property type="entry name" value="ARM-like"/>
</dbReference>
<evidence type="ECO:0000259" key="17">
    <source>
        <dbReference type="Pfam" id="PF08264"/>
    </source>
</evidence>
<dbReference type="Gene3D" id="3.40.50.620">
    <property type="entry name" value="HUPs"/>
    <property type="match status" value="2"/>
</dbReference>
<feature type="domain" description="Vesicle tethering protein Uso1/P115-like head" evidence="15">
    <location>
        <begin position="341"/>
        <end position="655"/>
    </location>
</feature>
<dbReference type="NCBIfam" id="TIGR00392">
    <property type="entry name" value="ileS"/>
    <property type="match status" value="1"/>
</dbReference>
<dbReference type="InterPro" id="IPR013155">
    <property type="entry name" value="M/V/L/I-tRNA-synth_anticd-bd"/>
</dbReference>
<dbReference type="GO" id="GO:0002161">
    <property type="term" value="F:aminoacyl-tRNA deacylase activity"/>
    <property type="evidence" value="ECO:0007669"/>
    <property type="project" value="InterPro"/>
</dbReference>
<evidence type="ECO:0000256" key="9">
    <source>
        <dbReference type="ARBA" id="ARBA00023146"/>
    </source>
</evidence>
<dbReference type="GO" id="GO:0000049">
    <property type="term" value="F:tRNA binding"/>
    <property type="evidence" value="ECO:0007669"/>
    <property type="project" value="InterPro"/>
</dbReference>
<sequence length="2156" mass="244621">MFRILESQAPAKQTATDTINTLSSRLQSATLLEDRRAAIQGLRSFSKLYPASVASGALRPLINSLRNDREDVDTIKVVLETLLMLFSPDESSPEASDEIALWLADEFTQRQDNITALLDLLDTRDFYSRLYSLQLMFQISSARPERTQECILTAPLGIPRLVGALGDSREPIRNEALLLLIALTPASEEFQKLVAFENAFDVVLSLIENEGGLTHGLEVVEDCLSLLANLLRLNISNQSFFRETGCVKRLAKLLADVNKEQDSTEDVPQWTHGQRDKNIWGLLVIIQLFLVKGGINTPANQMAFWNNGVMEQILSAAFGQKFNVNVTSKALATCADLIRGNSSLQERFGDIEVFWGRQPSQDGVVNGDKVANGVQRVNVIEALLKLSLEPAPIQVLDARLAASECIKAFFANHPGIRVHVLRRAIDGHLSGQDQIPNIMTVLLISPDARGNSDPYQVWIASVLMFHLLFDNAEAKAIAMQVTEGDAESGEEVITCIQTILGNLITGMQRGDDERITVGYLMLLCGWLFEEPDAVNDFLGEGSSIQSLLQETKHRGVSNVLVPGLSTILLGIIYEFSTKDSPIPRATLHKLLLEQLGREQYIDKITRFRGSPMVRDFEVLPQTVGGQFDAGLPDIFFDRMFIEFLKDNFSRLIRAIDREPGLEISVITNGIQRGISRELVDSLRAELGERSQAVQKLESDLVNLRNQFEQEQLEHRKYKDLSSSETSKIRQINESLQRNHEQELARLEEQHKHAKNELLKQHGDQLRAIDNQLKETSAEYERRSQQVKKLHDAEVADLQKKVQSLELELTRVREESAGEVGSLQTTIQTMRLEADQSKGQHWAQVADLESTIQSLRSELDESKAKHADQVSNLSGTIQKLQSELAAAKQGHETELADIKTKAQTLQSELDKAKEGHETEIADLRAKAQILQSELDSSTEKSKKDLQAVHNDYSSKLSELEKRAKQAESKVEKAEADALRSAEALKEIQTQLEKTKAEVEEKEEARKAAQSELEDLLIVFGDLEAKRNQDKGKKSWQKIGLWGMSHCRPTIIIFFIYPRDPSLPAIDRTDSHYLTTIRSTVMSIDFPAEEEITLKRWREINAFGRQVELSRGRKPYTFYDGPPFATGLPHYGHLLASTIKDIIPRYWSMKGHYVERRFGWDTHGVPIEYEIDKKLGMSGLEAVEKLGIEKYNEECRAIVMRFAAEWRETIERLGRWIDFDNDYKTMNASFMESVWWVFKQLFDKGLVYRGYRVMPFSTALNTPLSNFEAQQNYKDVQDPAVVVSFPLVDDPETCLLAWTTTPWTLPSNVALAVNPGFEYIKIFDEASKKHYILLESLLRTLYKDPKKAKFKIVDRFKGADMKNWKYQPLFDYFYEEFKDYGFRVINGDYVSAEDGTGIVHQSPAFGEEDYKVAMESGVISETRLPPNPVDETGCFTAEVRDFVGQHVKAADKAIIKHLKGLGRLIVDSQITHSYPFCWRSDTPLIYRAVPSWFVKIGPIIPQMLQGIEDSHWVPSFVKDRRFASWIQNARDWNISRNRFWGTPLPLWVSDDFKEVVAVGSVEELKELSGYEGEITDLHRDKVDKITIPSKQGKGVLRRVSEVFDCWFESGSMPYASQHYPFENKEQFEKSFPGDFIAEGLDQTRGWFYTLTVLGTHLFGTLPFKNCVVNGIVLAEDGKKMSKRLKNYPDPTLIMQRYGSDALRLYLINSPVVRAEPLRFKESGVKEIVAKVLLPLWNSYKFFEGQAALFKKNNGVDFVFDPKAETTNTNVMDRWILASCQSLLKFVNEEMAGYRLYTVVPRLLELIDNTTNWYIRFNRKRLKGENGIDDTLHALNTLFEILYTLVRGLAPFTPFITDTIYQKLLPHIPEALRGEDSRSVHFLPFPEVREELFDEVVERRVARMQKVIEMARISRERRSIGLKSPLKTLVVIHQDQQYLDDVKSLEGYILEELNVLELVLSSDEAKYNVQYSVSADWPTLGKKLKKDAQKVKKALPSLTSDDVKKFVADKKILVDGIELVEGDLVVKRGLKEDAASEGMEPNTDADLLTILDANLYPELAQQGLGREIINRLQRLRKKAGLVPTDDVRMEYAVLSDPDSVGINEAFETQAKTIEKAVRRPLEQVTVVDGKVPSGDKEALIMEEEQEVQKATFLLRLLKL</sequence>
<evidence type="ECO:0000256" key="5">
    <source>
        <dbReference type="ARBA" id="ARBA00022598"/>
    </source>
</evidence>
<dbReference type="Gene3D" id="1.10.730.10">
    <property type="entry name" value="Isoleucyl-tRNA Synthetase, Domain 1"/>
    <property type="match status" value="1"/>
</dbReference>
<dbReference type="GO" id="GO:0005524">
    <property type="term" value="F:ATP binding"/>
    <property type="evidence" value="ECO:0007669"/>
    <property type="project" value="UniProtKB-KW"/>
</dbReference>
<dbReference type="InterPro" id="IPR002300">
    <property type="entry name" value="aa-tRNA-synth_Ia"/>
</dbReference>
<dbReference type="Pfam" id="PF08264">
    <property type="entry name" value="Anticodon_1"/>
    <property type="match status" value="1"/>
</dbReference>
<dbReference type="OrthoDB" id="1706657at2759"/>
<evidence type="ECO:0000256" key="3">
    <source>
        <dbReference type="ARBA" id="ARBA00013165"/>
    </source>
</evidence>
<dbReference type="SUPFAM" id="SSF47323">
    <property type="entry name" value="Anticodon-binding domain of a subclass of class I aminoacyl-tRNA synthetases"/>
    <property type="match status" value="1"/>
</dbReference>
<feature type="coiled-coil region" evidence="13">
    <location>
        <begin position="844"/>
        <end position="1017"/>
    </location>
</feature>
<protein>
    <recommendedName>
        <fullName evidence="12">Isoleucine--tRNA ligase, cytoplasmic</fullName>
        <ecNumber evidence="3">6.1.1.5</ecNumber>
    </recommendedName>
    <alternativeName>
        <fullName evidence="10">Isoleucyl-tRNA synthetase</fullName>
    </alternativeName>
</protein>
<keyword evidence="19" id="KW-1185">Reference proteome</keyword>
<dbReference type="Gene3D" id="1.10.287.1490">
    <property type="match status" value="1"/>
</dbReference>
<dbReference type="GO" id="GO:0006428">
    <property type="term" value="P:isoleucyl-tRNA aminoacylation"/>
    <property type="evidence" value="ECO:0007669"/>
    <property type="project" value="InterPro"/>
</dbReference>
<dbReference type="InterPro" id="IPR006955">
    <property type="entry name" value="Uso1_p115_C"/>
</dbReference>
<dbReference type="STRING" id="41047.A0A397GUI6"/>
<evidence type="ECO:0000256" key="1">
    <source>
        <dbReference type="ARBA" id="ARBA00004496"/>
    </source>
</evidence>
<keyword evidence="4" id="KW-0963">Cytoplasm</keyword>
<dbReference type="GO" id="GO:0000139">
    <property type="term" value="C:Golgi membrane"/>
    <property type="evidence" value="ECO:0007669"/>
    <property type="project" value="InterPro"/>
</dbReference>
<dbReference type="InterPro" id="IPR002301">
    <property type="entry name" value="Ile-tRNA-ligase"/>
</dbReference>
<keyword evidence="5" id="KW-0436">Ligase</keyword>
<comment type="subcellular location">
    <subcellularLocation>
        <location evidence="1">Cytoplasm</location>
    </subcellularLocation>
</comment>
<dbReference type="PANTHER" id="PTHR42780:SF1">
    <property type="entry name" value="ISOLEUCINE--TRNA LIGASE, CYTOPLASMIC"/>
    <property type="match status" value="1"/>
</dbReference>
<keyword evidence="7" id="KW-0067">ATP-binding</keyword>
<keyword evidence="8" id="KW-0648">Protein biosynthesis</keyword>
<evidence type="ECO:0000256" key="8">
    <source>
        <dbReference type="ARBA" id="ARBA00022917"/>
    </source>
</evidence>
<name>A0A397GUI6_ASPTH</name>
<evidence type="ECO:0000256" key="2">
    <source>
        <dbReference type="ARBA" id="ARBA00005594"/>
    </source>
</evidence>
<dbReference type="InterPro" id="IPR009080">
    <property type="entry name" value="tRNAsynth_Ia_anticodon-bd"/>
</dbReference>
<dbReference type="Pfam" id="PF00133">
    <property type="entry name" value="tRNA-synt_1"/>
    <property type="match status" value="1"/>
</dbReference>
<feature type="domain" description="Uso1/p115-like vesicle tethering protein C-terminal" evidence="16">
    <location>
        <begin position="935"/>
        <end position="1031"/>
    </location>
</feature>
<dbReference type="PROSITE" id="PS00178">
    <property type="entry name" value="AA_TRNA_LIGASE_I"/>
    <property type="match status" value="1"/>
</dbReference>
<dbReference type="FunFam" id="3.90.740.10:FF:000044">
    <property type="entry name" value="Isoleucine--tRNA ligase"/>
    <property type="match status" value="1"/>
</dbReference>
<organism evidence="18 19">
    <name type="scientific">Aspergillus thermomutatus</name>
    <name type="common">Neosartorya pseudofischeri</name>
    <dbReference type="NCBI Taxonomy" id="41047"/>
    <lineage>
        <taxon>Eukaryota</taxon>
        <taxon>Fungi</taxon>
        <taxon>Dikarya</taxon>
        <taxon>Ascomycota</taxon>
        <taxon>Pezizomycotina</taxon>
        <taxon>Eurotiomycetes</taxon>
        <taxon>Eurotiomycetidae</taxon>
        <taxon>Eurotiales</taxon>
        <taxon>Aspergillaceae</taxon>
        <taxon>Aspergillus</taxon>
        <taxon>Aspergillus subgen. Fumigati</taxon>
    </lineage>
</organism>
<dbReference type="SUPFAM" id="SSF48371">
    <property type="entry name" value="ARM repeat"/>
    <property type="match status" value="1"/>
</dbReference>
<dbReference type="Pfam" id="PF19302">
    <property type="entry name" value="DUF5915"/>
    <property type="match status" value="1"/>
</dbReference>
<comment type="caution">
    <text evidence="18">The sequence shown here is derived from an EMBL/GenBank/DDBJ whole genome shotgun (WGS) entry which is preliminary data.</text>
</comment>
<dbReference type="FunFam" id="3.40.50.620:FF:000023">
    <property type="entry name" value="Isoleucyl-tRNA synthetase,cytoplasmic"/>
    <property type="match status" value="1"/>
</dbReference>
<dbReference type="Pfam" id="PF04869">
    <property type="entry name" value="Uso1_p115_head"/>
    <property type="match status" value="1"/>
</dbReference>
<evidence type="ECO:0000256" key="7">
    <source>
        <dbReference type="ARBA" id="ARBA00022840"/>
    </source>
</evidence>
<dbReference type="InterPro" id="IPR001412">
    <property type="entry name" value="aa-tRNA-synth_I_CS"/>
</dbReference>
<comment type="catalytic activity">
    <reaction evidence="11">
        <text>tRNA(Ile) + L-isoleucine + ATP = L-isoleucyl-tRNA(Ile) + AMP + diphosphate</text>
        <dbReference type="Rhea" id="RHEA:11060"/>
        <dbReference type="Rhea" id="RHEA-COMP:9666"/>
        <dbReference type="Rhea" id="RHEA-COMP:9695"/>
        <dbReference type="ChEBI" id="CHEBI:30616"/>
        <dbReference type="ChEBI" id="CHEBI:33019"/>
        <dbReference type="ChEBI" id="CHEBI:58045"/>
        <dbReference type="ChEBI" id="CHEBI:78442"/>
        <dbReference type="ChEBI" id="CHEBI:78528"/>
        <dbReference type="ChEBI" id="CHEBI:456215"/>
        <dbReference type="EC" id="6.1.1.5"/>
    </reaction>
</comment>
<dbReference type="Gene3D" id="1.25.10.10">
    <property type="entry name" value="Leucine-rich Repeat Variant"/>
    <property type="match status" value="1"/>
</dbReference>
<evidence type="ECO:0000256" key="6">
    <source>
        <dbReference type="ARBA" id="ARBA00022741"/>
    </source>
</evidence>
<keyword evidence="6" id="KW-0547">Nucleotide-binding</keyword>
<evidence type="ECO:0000259" key="16">
    <source>
        <dbReference type="Pfam" id="PF04871"/>
    </source>
</evidence>
<dbReference type="GeneID" id="38128144"/>
<dbReference type="EC" id="6.1.1.5" evidence="3"/>
<keyword evidence="13" id="KW-0175">Coiled coil</keyword>
<dbReference type="HAMAP" id="MF_02003">
    <property type="entry name" value="Ile_tRNA_synth_type2"/>
    <property type="match status" value="1"/>
</dbReference>
<reference evidence="18" key="1">
    <citation type="submission" date="2018-08" db="EMBL/GenBank/DDBJ databases">
        <title>Draft genome sequence of azole-resistant Aspergillus thermomutatus (Neosartorya pseudofischeri) strain HMR AF 39, isolated from a human nasal aspirate.</title>
        <authorList>
            <person name="Parent-Michaud M."/>
            <person name="Dufresne P.J."/>
            <person name="Fournier E."/>
            <person name="Martineau C."/>
            <person name="Moreira S."/>
            <person name="Perkins V."/>
            <person name="De Repentigny L."/>
            <person name="Dufresne S.F."/>
        </authorList>
    </citation>
    <scope>NUCLEOTIDE SEQUENCE [LARGE SCALE GENOMIC DNA]</scope>
    <source>
        <strain evidence="18">HMR AF 39</strain>
    </source>
</reference>
<dbReference type="FunFam" id="3.40.50.620:FF:000050">
    <property type="entry name" value="Isoleucyl-tRNA synthetase,cytoplasmic"/>
    <property type="match status" value="1"/>
</dbReference>
<dbReference type="GO" id="GO:0006886">
    <property type="term" value="P:intracellular protein transport"/>
    <property type="evidence" value="ECO:0007669"/>
    <property type="project" value="InterPro"/>
</dbReference>
<evidence type="ECO:0000256" key="10">
    <source>
        <dbReference type="ARBA" id="ARBA00032665"/>
    </source>
</evidence>
<dbReference type="GO" id="GO:0004822">
    <property type="term" value="F:isoleucine-tRNA ligase activity"/>
    <property type="evidence" value="ECO:0007669"/>
    <property type="project" value="UniProtKB-EC"/>
</dbReference>
<dbReference type="PANTHER" id="PTHR42780">
    <property type="entry name" value="SOLEUCYL-TRNA SYNTHETASE"/>
    <property type="match status" value="1"/>
</dbReference>
<dbReference type="Pfam" id="PF04871">
    <property type="entry name" value="Uso1_p115_C"/>
    <property type="match status" value="1"/>
</dbReference>
<evidence type="ECO:0000256" key="13">
    <source>
        <dbReference type="SAM" id="Coils"/>
    </source>
</evidence>
<comment type="similarity">
    <text evidence="2">Belongs to the class-I aminoacyl-tRNA synthetase family.</text>
</comment>
<dbReference type="InterPro" id="IPR033709">
    <property type="entry name" value="Anticodon_Ile_ABEc"/>
</dbReference>